<accession>A0A650EY84</accession>
<name>A0A650EY84_9CAUD</name>
<evidence type="ECO:0000313" key="1">
    <source>
        <dbReference type="EMBL" id="QGT55116.1"/>
    </source>
</evidence>
<proteinExistence type="predicted"/>
<dbReference type="RefSeq" id="YP_010649003.1">
    <property type="nucleotide sequence ID" value="NC_070763.1"/>
</dbReference>
<sequence length="47" mass="5650">MSFWYIAECETCVIKMPFYTYGDRNDWADIHDSIGEAHVTKRYEENN</sequence>
<dbReference type="KEGG" id="vg:77924491"/>
<dbReference type="EMBL" id="MK814760">
    <property type="protein sequence ID" value="QGT55116.1"/>
    <property type="molecule type" value="Genomic_DNA"/>
</dbReference>
<keyword evidence="2" id="KW-1185">Reference proteome</keyword>
<evidence type="ECO:0000313" key="2">
    <source>
        <dbReference type="Proteomes" id="UP000423482"/>
    </source>
</evidence>
<protein>
    <submittedName>
        <fullName evidence="1">Uncharacterized protein</fullName>
    </submittedName>
</protein>
<organism evidence="1 2">
    <name type="scientific">Gordonia phage Forza</name>
    <dbReference type="NCBI Taxonomy" id="2571247"/>
    <lineage>
        <taxon>Viruses</taxon>
        <taxon>Duplodnaviria</taxon>
        <taxon>Heunggongvirae</taxon>
        <taxon>Uroviricota</taxon>
        <taxon>Caudoviricetes</taxon>
        <taxon>Forzavirus</taxon>
        <taxon>Forzavirus forza</taxon>
    </lineage>
</organism>
<reference evidence="1 2" key="1">
    <citation type="submission" date="2019-04" db="EMBL/GenBank/DDBJ databases">
        <authorList>
            <person name="Pope W.H."/>
            <person name="Garlena R.A."/>
            <person name="Russell D.A."/>
            <person name="Jacobs-Sera D."/>
            <person name="Hatfull G.F."/>
        </authorList>
    </citation>
    <scope>NUCLEOTIDE SEQUENCE [LARGE SCALE GENOMIC DNA]</scope>
</reference>
<dbReference type="Proteomes" id="UP000423482">
    <property type="component" value="Segment"/>
</dbReference>
<gene>
    <name evidence="1" type="primary">123</name>
    <name evidence="1" type="ORF">SEA_FORZA_123</name>
</gene>
<dbReference type="GeneID" id="77924491"/>